<gene>
    <name evidence="11" type="primary">LOC111008000</name>
</gene>
<dbReference type="SMART" id="SM01188">
    <property type="entry name" value="ELK"/>
    <property type="match status" value="1"/>
</dbReference>
<name>A0A6J1C313_MOMCH</name>
<dbReference type="Proteomes" id="UP000504603">
    <property type="component" value="Unplaced"/>
</dbReference>
<dbReference type="AlphaFoldDB" id="A0A6J1C313"/>
<dbReference type="InterPro" id="IPR008422">
    <property type="entry name" value="KN_HD"/>
</dbReference>
<keyword evidence="10" id="KW-1185">Reference proteome</keyword>
<dbReference type="Pfam" id="PF03790">
    <property type="entry name" value="KNOX1"/>
    <property type="match status" value="1"/>
</dbReference>
<sequence>MERGGSSGSSGGSSFMAGFGENNNNSSSSGISSMVMMSSSSNNNSQILDNNNNNVNNKLFVPLSWSATSTAQRVSAFVPQPPHNNSNHNLQNSCRAKIMAHPLFPRLLAAYVNCQKVGAPPEVVARLEQACAVAGGSCRATARGDDPALDQFMEAYCEMLSKYEQELSKPFKEAMLFFSRIESQLKALAVSSSTSDGCELVGQSECSKEVEVDMNENYIDPQAEEKELKGQLLRKYSGYLGSLKQEFLKKKKNGKLPKEARQELLDWWSRHYKWPYPSEAQKVALAESTGLDLKQINNWFINQRKRHWKPSEDMQFVVMDAAHPHYYLDNVICNNPFSMDCSSTLF</sequence>
<dbReference type="Pfam" id="PF05920">
    <property type="entry name" value="Homeobox_KN"/>
    <property type="match status" value="1"/>
</dbReference>
<dbReference type="PROSITE" id="PS51213">
    <property type="entry name" value="ELK"/>
    <property type="match status" value="1"/>
</dbReference>
<proteinExistence type="inferred from homology"/>
<dbReference type="GO" id="GO:0003677">
    <property type="term" value="F:DNA binding"/>
    <property type="evidence" value="ECO:0007669"/>
    <property type="project" value="UniProtKB-UniRule"/>
</dbReference>
<dbReference type="Gene3D" id="1.10.10.60">
    <property type="entry name" value="Homeodomain-like"/>
    <property type="match status" value="1"/>
</dbReference>
<keyword evidence="4 5" id="KW-0539">Nucleus</keyword>
<evidence type="ECO:0000259" key="8">
    <source>
        <dbReference type="PROSITE" id="PS50071"/>
    </source>
</evidence>
<organism evidence="10 11">
    <name type="scientific">Momordica charantia</name>
    <name type="common">Bitter gourd</name>
    <name type="synonym">Balsam pear</name>
    <dbReference type="NCBI Taxonomy" id="3673"/>
    <lineage>
        <taxon>Eukaryota</taxon>
        <taxon>Viridiplantae</taxon>
        <taxon>Streptophyta</taxon>
        <taxon>Embryophyta</taxon>
        <taxon>Tracheophyta</taxon>
        <taxon>Spermatophyta</taxon>
        <taxon>Magnoliopsida</taxon>
        <taxon>eudicotyledons</taxon>
        <taxon>Gunneridae</taxon>
        <taxon>Pentapetalae</taxon>
        <taxon>rosids</taxon>
        <taxon>fabids</taxon>
        <taxon>Cucurbitales</taxon>
        <taxon>Cucurbitaceae</taxon>
        <taxon>Momordiceae</taxon>
        <taxon>Momordica</taxon>
    </lineage>
</organism>
<dbReference type="PANTHER" id="PTHR11850">
    <property type="entry name" value="HOMEOBOX PROTEIN TRANSCRIPTION FACTORS"/>
    <property type="match status" value="1"/>
</dbReference>
<dbReference type="GO" id="GO:0009888">
    <property type="term" value="P:tissue development"/>
    <property type="evidence" value="ECO:0007669"/>
    <property type="project" value="UniProtKB-ARBA"/>
</dbReference>
<dbReference type="KEGG" id="mcha:111008000"/>
<evidence type="ECO:0000313" key="10">
    <source>
        <dbReference type="Proteomes" id="UP000504603"/>
    </source>
</evidence>
<dbReference type="FunFam" id="1.10.10.60:FF:000076">
    <property type="entry name" value="Homeobox protein knotted-1-like 2"/>
    <property type="match status" value="1"/>
</dbReference>
<feature type="compositionally biased region" description="Gly residues" evidence="7">
    <location>
        <begin position="1"/>
        <end position="11"/>
    </location>
</feature>
<dbReference type="Pfam" id="PF03791">
    <property type="entry name" value="KNOX2"/>
    <property type="match status" value="1"/>
</dbReference>
<dbReference type="RefSeq" id="XP_022136261.1">
    <property type="nucleotide sequence ID" value="XM_022280569.1"/>
</dbReference>
<dbReference type="OrthoDB" id="10056939at2759"/>
<evidence type="ECO:0000256" key="3">
    <source>
        <dbReference type="ARBA" id="ARBA00023155"/>
    </source>
</evidence>
<dbReference type="SUPFAM" id="SSF46689">
    <property type="entry name" value="Homeodomain-like"/>
    <property type="match status" value="1"/>
</dbReference>
<evidence type="ECO:0000256" key="2">
    <source>
        <dbReference type="ARBA" id="ARBA00023125"/>
    </source>
</evidence>
<dbReference type="SMART" id="SM01256">
    <property type="entry name" value="KNOX2"/>
    <property type="match status" value="1"/>
</dbReference>
<evidence type="ECO:0000256" key="6">
    <source>
        <dbReference type="PROSITE-ProRule" id="PRU00559"/>
    </source>
</evidence>
<dbReference type="InterPro" id="IPR005539">
    <property type="entry name" value="ELK_dom"/>
</dbReference>
<comment type="subcellular location">
    <subcellularLocation>
        <location evidence="1 5">Nucleus</location>
    </subcellularLocation>
</comment>
<dbReference type="SMART" id="SM01255">
    <property type="entry name" value="KNOX1"/>
    <property type="match status" value="1"/>
</dbReference>
<protein>
    <submittedName>
        <fullName evidence="11">Homeobox protein SBH1-like</fullName>
    </submittedName>
</protein>
<keyword evidence="3 5" id="KW-0371">Homeobox</keyword>
<evidence type="ECO:0000256" key="1">
    <source>
        <dbReference type="ARBA" id="ARBA00004123"/>
    </source>
</evidence>
<dbReference type="Pfam" id="PF03789">
    <property type="entry name" value="ELK"/>
    <property type="match status" value="1"/>
</dbReference>
<evidence type="ECO:0000259" key="9">
    <source>
        <dbReference type="PROSITE" id="PS51213"/>
    </source>
</evidence>
<dbReference type="CDD" id="cd00086">
    <property type="entry name" value="homeodomain"/>
    <property type="match status" value="1"/>
</dbReference>
<dbReference type="PROSITE" id="PS50071">
    <property type="entry name" value="HOMEOBOX_2"/>
    <property type="match status" value="1"/>
</dbReference>
<reference evidence="11" key="1">
    <citation type="submission" date="2025-08" db="UniProtKB">
        <authorList>
            <consortium name="RefSeq"/>
        </authorList>
    </citation>
    <scope>IDENTIFICATION</scope>
    <source>
        <strain evidence="11">OHB3-1</strain>
    </source>
</reference>
<feature type="region of interest" description="Disordered" evidence="7">
    <location>
        <begin position="1"/>
        <end position="21"/>
    </location>
</feature>
<dbReference type="GO" id="GO:0000981">
    <property type="term" value="F:DNA-binding transcription factor activity, RNA polymerase II-specific"/>
    <property type="evidence" value="ECO:0007669"/>
    <property type="project" value="InterPro"/>
</dbReference>
<dbReference type="InterPro" id="IPR001356">
    <property type="entry name" value="HD"/>
</dbReference>
<dbReference type="GeneID" id="111008000"/>
<feature type="domain" description="Homeobox" evidence="8">
    <location>
        <begin position="247"/>
        <end position="310"/>
    </location>
</feature>
<dbReference type="InterPro" id="IPR005540">
    <property type="entry name" value="KNOX1"/>
</dbReference>
<dbReference type="InterPro" id="IPR017970">
    <property type="entry name" value="Homeobox_CS"/>
</dbReference>
<dbReference type="InterPro" id="IPR009057">
    <property type="entry name" value="Homeodomain-like_sf"/>
</dbReference>
<dbReference type="InterPro" id="IPR050224">
    <property type="entry name" value="TALE_homeobox"/>
</dbReference>
<evidence type="ECO:0000256" key="4">
    <source>
        <dbReference type="ARBA" id="ARBA00023242"/>
    </source>
</evidence>
<evidence type="ECO:0000256" key="5">
    <source>
        <dbReference type="PROSITE-ProRule" id="PRU00108"/>
    </source>
</evidence>
<feature type="DNA-binding region" description="Homeobox; TALE-type" evidence="5">
    <location>
        <begin position="248"/>
        <end position="311"/>
    </location>
</feature>
<evidence type="ECO:0000256" key="7">
    <source>
        <dbReference type="SAM" id="MobiDB-lite"/>
    </source>
</evidence>
<comment type="similarity">
    <text evidence="6">Belongs to the TALE/KNOX homeobox family.</text>
</comment>
<evidence type="ECO:0000313" key="11">
    <source>
        <dbReference type="RefSeq" id="XP_022136261.1"/>
    </source>
</evidence>
<dbReference type="GO" id="GO:0005634">
    <property type="term" value="C:nucleus"/>
    <property type="evidence" value="ECO:0007669"/>
    <property type="project" value="UniProtKB-SubCell"/>
</dbReference>
<dbReference type="InterPro" id="IPR005541">
    <property type="entry name" value="KNOX2"/>
</dbReference>
<keyword evidence="2 5" id="KW-0238">DNA-binding</keyword>
<accession>A0A6J1C313</accession>
<dbReference type="PROSITE" id="PS00027">
    <property type="entry name" value="HOMEOBOX_1"/>
    <property type="match status" value="1"/>
</dbReference>
<dbReference type="SMART" id="SM00389">
    <property type="entry name" value="HOX"/>
    <property type="match status" value="1"/>
</dbReference>
<feature type="domain" description="ELK" evidence="9">
    <location>
        <begin position="227"/>
        <end position="247"/>
    </location>
</feature>